<dbReference type="Proteomes" id="UP000094569">
    <property type="component" value="Unassembled WGS sequence"/>
</dbReference>
<evidence type="ECO:0000313" key="1">
    <source>
        <dbReference type="EMBL" id="ODM23394.1"/>
    </source>
</evidence>
<protein>
    <submittedName>
        <fullName evidence="1">Uncharacterized protein</fullName>
    </submittedName>
</protein>
<gene>
    <name evidence="1" type="ORF">SI65_00983</name>
</gene>
<comment type="caution">
    <text evidence="1">The sequence shown here is derived from an EMBL/GenBank/DDBJ whole genome shotgun (WGS) entry which is preliminary data.</text>
</comment>
<dbReference type="VEuPathDB" id="FungiDB:SI65_00983"/>
<dbReference type="OrthoDB" id="5313079at2759"/>
<dbReference type="STRING" id="573508.A0A1E3BQY2"/>
<proteinExistence type="predicted"/>
<sequence>MADMAAMAAMADLTVYNIPPSPPIGIGARGLSLSFPAIALLHVYWILGQITYPIDATVPMVLAYDIQYFAMGV</sequence>
<organism evidence="1 2">
    <name type="scientific">Aspergillus cristatus</name>
    <name type="common">Chinese Fuzhuan brick tea-fermentation fungus</name>
    <name type="synonym">Eurotium cristatum</name>
    <dbReference type="NCBI Taxonomy" id="573508"/>
    <lineage>
        <taxon>Eukaryota</taxon>
        <taxon>Fungi</taxon>
        <taxon>Dikarya</taxon>
        <taxon>Ascomycota</taxon>
        <taxon>Pezizomycotina</taxon>
        <taxon>Eurotiomycetes</taxon>
        <taxon>Eurotiomycetidae</taxon>
        <taxon>Eurotiales</taxon>
        <taxon>Aspergillaceae</taxon>
        <taxon>Aspergillus</taxon>
        <taxon>Aspergillus subgen. Aspergillus</taxon>
    </lineage>
</organism>
<name>A0A1E3BQY2_ASPCR</name>
<keyword evidence="2" id="KW-1185">Reference proteome</keyword>
<reference evidence="1 2" key="1">
    <citation type="journal article" date="2016" name="BMC Genomics">
        <title>Comparative genomic and transcriptomic analyses of the Fuzhuan brick tea-fermentation fungus Aspergillus cristatus.</title>
        <authorList>
            <person name="Ge Y."/>
            <person name="Wang Y."/>
            <person name="Liu Y."/>
            <person name="Tan Y."/>
            <person name="Ren X."/>
            <person name="Zhang X."/>
            <person name="Hyde K.D."/>
            <person name="Liu Y."/>
            <person name="Liu Z."/>
        </authorList>
    </citation>
    <scope>NUCLEOTIDE SEQUENCE [LARGE SCALE GENOMIC DNA]</scope>
    <source>
        <strain evidence="1 2">GZAAS20.1005</strain>
    </source>
</reference>
<dbReference type="EMBL" id="JXNT01000001">
    <property type="protein sequence ID" value="ODM23394.1"/>
    <property type="molecule type" value="Genomic_DNA"/>
</dbReference>
<accession>A0A1E3BQY2</accession>
<evidence type="ECO:0000313" key="2">
    <source>
        <dbReference type="Proteomes" id="UP000094569"/>
    </source>
</evidence>
<dbReference type="AlphaFoldDB" id="A0A1E3BQY2"/>